<dbReference type="Pfam" id="PF05239">
    <property type="entry name" value="PRC"/>
    <property type="match status" value="1"/>
</dbReference>
<evidence type="ECO:0000256" key="1">
    <source>
        <dbReference type="PROSITE-ProRule" id="PRU00703"/>
    </source>
</evidence>
<protein>
    <submittedName>
        <fullName evidence="4">CBS domain-containing protein</fullName>
    </submittedName>
</protein>
<gene>
    <name evidence="4" type="ORF">L1892_12050</name>
</gene>
<reference evidence="4" key="1">
    <citation type="submission" date="2022-01" db="EMBL/GenBank/DDBJ databases">
        <title>Gordonia xiamenensis sp. nov., isolated from surface seawater in Xiamen.</title>
        <authorList>
            <person name="He Y.F."/>
        </authorList>
    </citation>
    <scope>NUCLEOTIDE SEQUENCE</scope>
    <source>
        <strain evidence="4">GW1C4-4</strain>
    </source>
</reference>
<dbReference type="SUPFAM" id="SSF158791">
    <property type="entry name" value="MgtE N-terminal domain-like"/>
    <property type="match status" value="1"/>
</dbReference>
<dbReference type="InterPro" id="IPR038076">
    <property type="entry name" value="MgtE_N_sf"/>
</dbReference>
<dbReference type="RefSeq" id="WP_235723830.1">
    <property type="nucleotide sequence ID" value="NZ_JAKGCU010000009.1"/>
</dbReference>
<dbReference type="Pfam" id="PF00571">
    <property type="entry name" value="CBS"/>
    <property type="match status" value="1"/>
</dbReference>
<feature type="region of interest" description="Disordered" evidence="2">
    <location>
        <begin position="417"/>
        <end position="440"/>
    </location>
</feature>
<dbReference type="CDD" id="cd04606">
    <property type="entry name" value="CBS_pair_Mg_transporter"/>
    <property type="match status" value="1"/>
</dbReference>
<dbReference type="Gene3D" id="3.10.580.10">
    <property type="entry name" value="CBS-domain"/>
    <property type="match status" value="1"/>
</dbReference>
<dbReference type="Proteomes" id="UP001108089">
    <property type="component" value="Unassembled WGS sequence"/>
</dbReference>
<comment type="caution">
    <text evidence="4">The sequence shown here is derived from an EMBL/GenBank/DDBJ whole genome shotgun (WGS) entry which is preliminary data.</text>
</comment>
<organism evidence="4 5">
    <name type="scientific">Gordonia tangerina</name>
    <dbReference type="NCBI Taxonomy" id="2911060"/>
    <lineage>
        <taxon>Bacteria</taxon>
        <taxon>Bacillati</taxon>
        <taxon>Actinomycetota</taxon>
        <taxon>Actinomycetes</taxon>
        <taxon>Mycobacteriales</taxon>
        <taxon>Gordoniaceae</taxon>
        <taxon>Gordonia</taxon>
    </lineage>
</organism>
<proteinExistence type="predicted"/>
<keyword evidence="1" id="KW-0129">CBS domain</keyword>
<dbReference type="SUPFAM" id="SSF50346">
    <property type="entry name" value="PRC-barrel domain"/>
    <property type="match status" value="1"/>
</dbReference>
<accession>A0ABS9DMC4</accession>
<evidence type="ECO:0000313" key="4">
    <source>
        <dbReference type="EMBL" id="MCF3939106.1"/>
    </source>
</evidence>
<dbReference type="InterPro" id="IPR046342">
    <property type="entry name" value="CBS_dom_sf"/>
</dbReference>
<dbReference type="Pfam" id="PF03448">
    <property type="entry name" value="MgtE_N"/>
    <property type="match status" value="1"/>
</dbReference>
<dbReference type="InterPro" id="IPR006668">
    <property type="entry name" value="Mg_transptr_MgtE_intracell_dom"/>
</dbReference>
<dbReference type="SUPFAM" id="SSF54631">
    <property type="entry name" value="CBS-domain pair"/>
    <property type="match status" value="1"/>
</dbReference>
<dbReference type="Gene3D" id="1.25.60.10">
    <property type="entry name" value="MgtE N-terminal domain-like"/>
    <property type="match status" value="1"/>
</dbReference>
<feature type="domain" description="CBS" evidence="3">
    <location>
        <begin position="361"/>
        <end position="421"/>
    </location>
</feature>
<dbReference type="EMBL" id="JAKGCU010000009">
    <property type="protein sequence ID" value="MCF3939106.1"/>
    <property type="molecule type" value="Genomic_DNA"/>
</dbReference>
<dbReference type="InterPro" id="IPR027275">
    <property type="entry name" value="PRC-brl_dom"/>
</dbReference>
<evidence type="ECO:0000259" key="3">
    <source>
        <dbReference type="PROSITE" id="PS51371"/>
    </source>
</evidence>
<dbReference type="PANTHER" id="PTHR43773:SF1">
    <property type="entry name" value="MAGNESIUM TRANSPORTER MGTE"/>
    <property type="match status" value="1"/>
</dbReference>
<dbReference type="SMART" id="SM00924">
    <property type="entry name" value="MgtE_N"/>
    <property type="match status" value="1"/>
</dbReference>
<dbReference type="InterPro" id="IPR058838">
    <property type="entry name" value="SH3_actinomycetes"/>
</dbReference>
<keyword evidence="5" id="KW-1185">Reference proteome</keyword>
<evidence type="ECO:0000256" key="2">
    <source>
        <dbReference type="SAM" id="MobiDB-lite"/>
    </source>
</evidence>
<dbReference type="Pfam" id="PF26205">
    <property type="entry name" value="SH3_actinomycetes"/>
    <property type="match status" value="1"/>
</dbReference>
<dbReference type="InterPro" id="IPR000644">
    <property type="entry name" value="CBS_dom"/>
</dbReference>
<name>A0ABS9DMC4_9ACTN</name>
<evidence type="ECO:0000313" key="5">
    <source>
        <dbReference type="Proteomes" id="UP001108089"/>
    </source>
</evidence>
<dbReference type="PANTHER" id="PTHR43773">
    <property type="entry name" value="MAGNESIUM TRANSPORTER MGTE"/>
    <property type="match status" value="1"/>
</dbReference>
<dbReference type="InterPro" id="IPR011033">
    <property type="entry name" value="PRC_barrel-like_sf"/>
</dbReference>
<dbReference type="PROSITE" id="PS51371">
    <property type="entry name" value="CBS"/>
    <property type="match status" value="1"/>
</dbReference>
<sequence length="440" mass="47468">MAVVSKVYVARLVGLAVLGPDGESIGRVRDVVVAVRLTGQQPRALGLAVELTTRRRIFVPMLRVTAIEPQAVTLNTGTVSLRRLHLRPGEALAVGQILDSRVRVDDPDLTDLAGIDVTVVDLGIERTRTRDWVVSRVAVRTGRRGLRRRGETHVVDWTHVHGLTPTDLNLPGQGVAQALQQFEGMRAADVANALRELPGKRRDEIAAALDDERLADVLQELPPDDQTEVLKNLEPERAADVLEAMDPDDAADLLGELPDAEAESLLERMDPEDSEPVRRLLTHSPDTAGGLMTPEPIIVTASTTVAEALARVRDPDVTPAAASLVFVVRPPTSTPTGKYLGCAHVQALLREPPAHLVGGIIDTDLSRLHPEDSLETVTRYFATYNMVCGPVVDDQGHLVGAVSVDDLLDEILPRDWRETDTDDTGPIPRITGADTAGAGA</sequence>
<dbReference type="InterPro" id="IPR006669">
    <property type="entry name" value="MgtE_transporter"/>
</dbReference>